<evidence type="ECO:0000313" key="3">
    <source>
        <dbReference type="EMBL" id="GGE82271.1"/>
    </source>
</evidence>
<keyword evidence="4" id="KW-1185">Reference proteome</keyword>
<dbReference type="PANTHER" id="PTHR46797:SF1">
    <property type="entry name" value="METHYLPHOSPHONATE SYNTHASE"/>
    <property type="match status" value="1"/>
</dbReference>
<dbReference type="InterPro" id="IPR001387">
    <property type="entry name" value="Cro/C1-type_HTH"/>
</dbReference>
<protein>
    <recommendedName>
        <fullName evidence="2">HTH cro/C1-type domain-containing protein</fullName>
    </recommendedName>
</protein>
<dbReference type="CDD" id="cd00093">
    <property type="entry name" value="HTH_XRE"/>
    <property type="match status" value="1"/>
</dbReference>
<sequence>MADKQQQAALISKNIKHMREVLGWTQAKLASEAGVTAAALSKIEKGDGRIPTIVVLRKIASALNVKPYEITGEDAPEDSGDKKVEFFRKWGDLDKLPEADQQILRDMMERFTKK</sequence>
<reference evidence="4" key="1">
    <citation type="journal article" date="2019" name="Int. J. Syst. Evol. Microbiol.">
        <title>The Global Catalogue of Microorganisms (GCM) 10K type strain sequencing project: providing services to taxonomists for standard genome sequencing and annotation.</title>
        <authorList>
            <consortium name="The Broad Institute Genomics Platform"/>
            <consortium name="The Broad Institute Genome Sequencing Center for Infectious Disease"/>
            <person name="Wu L."/>
            <person name="Ma J."/>
        </authorList>
    </citation>
    <scope>NUCLEOTIDE SEQUENCE [LARGE SCALE GENOMIC DNA]</scope>
    <source>
        <strain evidence="4">CGMCC 1.15394</strain>
    </source>
</reference>
<evidence type="ECO:0000313" key="4">
    <source>
        <dbReference type="Proteomes" id="UP000638462"/>
    </source>
</evidence>
<proteinExistence type="predicted"/>
<dbReference type="SMART" id="SM00530">
    <property type="entry name" value="HTH_XRE"/>
    <property type="match status" value="1"/>
</dbReference>
<gene>
    <name evidence="3" type="ORF">GCM10008027_03680</name>
</gene>
<dbReference type="PROSITE" id="PS50943">
    <property type="entry name" value="HTH_CROC1"/>
    <property type="match status" value="1"/>
</dbReference>
<accession>A0ABQ1T4N5</accession>
<dbReference type="EMBL" id="BMIT01000001">
    <property type="protein sequence ID" value="GGE82271.1"/>
    <property type="molecule type" value="Genomic_DNA"/>
</dbReference>
<feature type="domain" description="HTH cro/C1-type" evidence="2">
    <location>
        <begin position="15"/>
        <end position="70"/>
    </location>
</feature>
<dbReference type="Proteomes" id="UP000638462">
    <property type="component" value="Unassembled WGS sequence"/>
</dbReference>
<dbReference type="Pfam" id="PF01381">
    <property type="entry name" value="HTH_3"/>
    <property type="match status" value="1"/>
</dbReference>
<dbReference type="RefSeq" id="WP_188726897.1">
    <property type="nucleotide sequence ID" value="NZ_BMIT01000001.1"/>
</dbReference>
<name>A0ABQ1T4N5_9GAMM</name>
<comment type="caution">
    <text evidence="3">The sequence shown here is derived from an EMBL/GenBank/DDBJ whole genome shotgun (WGS) entry which is preliminary data.</text>
</comment>
<dbReference type="InterPro" id="IPR050807">
    <property type="entry name" value="TransReg_Diox_bact_type"/>
</dbReference>
<evidence type="ECO:0000256" key="1">
    <source>
        <dbReference type="ARBA" id="ARBA00023125"/>
    </source>
</evidence>
<evidence type="ECO:0000259" key="2">
    <source>
        <dbReference type="PROSITE" id="PS50943"/>
    </source>
</evidence>
<dbReference type="InterPro" id="IPR010982">
    <property type="entry name" value="Lambda_DNA-bd_dom_sf"/>
</dbReference>
<keyword evidence="1" id="KW-0238">DNA-binding</keyword>
<dbReference type="SUPFAM" id="SSF47413">
    <property type="entry name" value="lambda repressor-like DNA-binding domains"/>
    <property type="match status" value="1"/>
</dbReference>
<dbReference type="Gene3D" id="1.10.260.40">
    <property type="entry name" value="lambda repressor-like DNA-binding domains"/>
    <property type="match status" value="1"/>
</dbReference>
<dbReference type="PANTHER" id="PTHR46797">
    <property type="entry name" value="HTH-TYPE TRANSCRIPTIONAL REGULATOR"/>
    <property type="match status" value="1"/>
</dbReference>
<organism evidence="3 4">
    <name type="scientific">Pseudoalteromonas gelatinilytica</name>
    <dbReference type="NCBI Taxonomy" id="1703256"/>
    <lineage>
        <taxon>Bacteria</taxon>
        <taxon>Pseudomonadati</taxon>
        <taxon>Pseudomonadota</taxon>
        <taxon>Gammaproteobacteria</taxon>
        <taxon>Alteromonadales</taxon>
        <taxon>Pseudoalteromonadaceae</taxon>
        <taxon>Pseudoalteromonas</taxon>
    </lineage>
</organism>